<dbReference type="PIRSF" id="PIRSF037093">
    <property type="entry name" value="Coatomer_gamma_subunit"/>
    <property type="match status" value="1"/>
</dbReference>
<dbReference type="EMBL" id="RSCD01000009">
    <property type="protein sequence ID" value="RSH91030.1"/>
    <property type="molecule type" value="Genomic_DNA"/>
</dbReference>
<dbReference type="GO" id="GO:0009306">
    <property type="term" value="P:protein secretion"/>
    <property type="evidence" value="ECO:0007669"/>
    <property type="project" value="TreeGrafter"/>
</dbReference>
<dbReference type="PANTHER" id="PTHR10261:SF0">
    <property type="entry name" value="COATOMER SUBUNIT GAMMA-2"/>
    <property type="match status" value="1"/>
</dbReference>
<dbReference type="InterPro" id="IPR016024">
    <property type="entry name" value="ARM-type_fold"/>
</dbReference>
<dbReference type="FunFam" id="1.25.10.10:FF:000046">
    <property type="entry name" value="Coatomer subunit gamma"/>
    <property type="match status" value="1"/>
</dbReference>
<evidence type="ECO:0000259" key="14">
    <source>
        <dbReference type="Pfam" id="PF01602"/>
    </source>
</evidence>
<evidence type="ECO:0000256" key="3">
    <source>
        <dbReference type="ARBA" id="ARBA00022448"/>
    </source>
</evidence>
<name>A0A427YIY6_9TREE</name>
<evidence type="ECO:0000313" key="18">
    <source>
        <dbReference type="Proteomes" id="UP000279259"/>
    </source>
</evidence>
<dbReference type="Pfam" id="PF01602">
    <property type="entry name" value="Adaptin_N"/>
    <property type="match status" value="1"/>
</dbReference>
<dbReference type="GO" id="GO:0006886">
    <property type="term" value="P:intracellular protein transport"/>
    <property type="evidence" value="ECO:0007669"/>
    <property type="project" value="InterPro"/>
</dbReference>
<dbReference type="Gene3D" id="1.25.10.10">
    <property type="entry name" value="Leucine-rich Repeat Variant"/>
    <property type="match status" value="2"/>
</dbReference>
<dbReference type="InterPro" id="IPR002553">
    <property type="entry name" value="Clathrin/coatomer_adapt-like_N"/>
</dbReference>
<dbReference type="AlphaFoldDB" id="A0A427YIY6"/>
<comment type="function">
    <text evidence="12 13">The coatomer is a cytosolic protein complex that binds to dilysine motifs and reversibly associates with Golgi non-clathrin-coated vesicles, which further mediate biosynthetic protein transport from the ER, via the Golgi up to the trans Golgi network. Coatomer complex is required for budding from Golgi membranes, and is essential for the retrograde Golgi-to-ER transport of dilysine-tagged proteins.</text>
</comment>
<protein>
    <recommendedName>
        <fullName evidence="13">Coatomer subunit gamma</fullName>
    </recommendedName>
</protein>
<dbReference type="GO" id="GO:0000139">
    <property type="term" value="C:Golgi membrane"/>
    <property type="evidence" value="ECO:0007669"/>
    <property type="project" value="UniProtKB-SubCell"/>
</dbReference>
<keyword evidence="5" id="KW-0597">Phosphoprotein</keyword>
<evidence type="ECO:0000256" key="2">
    <source>
        <dbReference type="ARBA" id="ARBA00010720"/>
    </source>
</evidence>
<comment type="similarity">
    <text evidence="2 13">Belongs to the COPG family.</text>
</comment>
<dbReference type="InterPro" id="IPR009028">
    <property type="entry name" value="Coatomer/calthrin_app_sub_C"/>
</dbReference>
<evidence type="ECO:0000259" key="16">
    <source>
        <dbReference type="Pfam" id="PF16381"/>
    </source>
</evidence>
<evidence type="ECO:0000259" key="15">
    <source>
        <dbReference type="Pfam" id="PF08752"/>
    </source>
</evidence>
<dbReference type="FunFam" id="2.60.40.1480:FF:000001">
    <property type="entry name" value="Coatomer subunit gamma"/>
    <property type="match status" value="1"/>
</dbReference>
<proteinExistence type="inferred from homology"/>
<dbReference type="Pfam" id="PF08752">
    <property type="entry name" value="COP-gamma_platf"/>
    <property type="match status" value="1"/>
</dbReference>
<keyword evidence="11 13" id="KW-0968">Cytoplasmic vesicle</keyword>
<organism evidence="17 18">
    <name type="scientific">Saitozyma podzolica</name>
    <dbReference type="NCBI Taxonomy" id="1890683"/>
    <lineage>
        <taxon>Eukaryota</taxon>
        <taxon>Fungi</taxon>
        <taxon>Dikarya</taxon>
        <taxon>Basidiomycota</taxon>
        <taxon>Agaricomycotina</taxon>
        <taxon>Tremellomycetes</taxon>
        <taxon>Tremellales</taxon>
        <taxon>Trimorphomycetaceae</taxon>
        <taxon>Saitozyma</taxon>
    </lineage>
</organism>
<dbReference type="SUPFAM" id="SSF55711">
    <property type="entry name" value="Subdomain of clathrin and coatomer appendage domain"/>
    <property type="match status" value="1"/>
</dbReference>
<evidence type="ECO:0000313" key="17">
    <source>
        <dbReference type="EMBL" id="RSH91030.1"/>
    </source>
</evidence>
<evidence type="ECO:0000256" key="7">
    <source>
        <dbReference type="ARBA" id="ARBA00022892"/>
    </source>
</evidence>
<feature type="domain" description="Clathrin/coatomer adaptor adaptin-like N-terminal" evidence="14">
    <location>
        <begin position="18"/>
        <end position="566"/>
    </location>
</feature>
<dbReference type="SUPFAM" id="SSF48371">
    <property type="entry name" value="ARM repeat"/>
    <property type="match status" value="1"/>
</dbReference>
<comment type="subcellular location">
    <subcellularLocation>
        <location evidence="13">Cytoplasm</location>
    </subcellularLocation>
    <subcellularLocation>
        <location evidence="1 13">Golgi apparatus membrane</location>
        <topology evidence="1 13">Peripheral membrane protein</topology>
        <orientation evidence="1 13">Cytoplasmic side</orientation>
    </subcellularLocation>
    <subcellularLocation>
        <location evidence="13">Cytoplasmic vesicle</location>
        <location evidence="13">COPI-coated vesicle membrane</location>
        <topology evidence="13">Peripheral membrane protein</topology>
        <orientation evidence="13">Cytoplasmic side</orientation>
    </subcellularLocation>
</comment>
<dbReference type="InterPro" id="IPR012295">
    <property type="entry name" value="TBP_dom_sf"/>
</dbReference>
<dbReference type="GO" id="GO:0006891">
    <property type="term" value="P:intra-Golgi vesicle-mediated transport"/>
    <property type="evidence" value="ECO:0007669"/>
    <property type="project" value="TreeGrafter"/>
</dbReference>
<dbReference type="InterPro" id="IPR013041">
    <property type="entry name" value="Clathrin_app_Ig-like_sf"/>
</dbReference>
<comment type="caution">
    <text evidence="17">The sequence shown here is derived from an EMBL/GenBank/DDBJ whole genome shotgun (WGS) entry which is preliminary data.</text>
</comment>
<dbReference type="InterPro" id="IPR013040">
    <property type="entry name" value="Coatomer_gsu_app_Ig-like_dom"/>
</dbReference>
<dbReference type="GO" id="GO:0005783">
    <property type="term" value="C:endoplasmic reticulum"/>
    <property type="evidence" value="ECO:0007669"/>
    <property type="project" value="TreeGrafter"/>
</dbReference>
<dbReference type="PANTHER" id="PTHR10261">
    <property type="entry name" value="COATOMER SUBUNIT GAMMA"/>
    <property type="match status" value="1"/>
</dbReference>
<gene>
    <name evidence="17" type="primary">SEC21</name>
    <name evidence="17" type="ORF">EHS25_010206</name>
</gene>
<keyword evidence="4 13" id="KW-0963">Cytoplasm</keyword>
<feature type="domain" description="Coatomer gamma subunit appendage Ig-like subdomain" evidence="15">
    <location>
        <begin position="654"/>
        <end position="801"/>
    </location>
</feature>
<dbReference type="GO" id="GO:0006888">
    <property type="term" value="P:endoplasmic reticulum to Golgi vesicle-mediated transport"/>
    <property type="evidence" value="ECO:0007669"/>
    <property type="project" value="TreeGrafter"/>
</dbReference>
<dbReference type="Gene3D" id="2.60.40.1480">
    <property type="entry name" value="Coatomer, gamma subunit, appendage domain"/>
    <property type="match status" value="1"/>
</dbReference>
<keyword evidence="6" id="KW-0677">Repeat</keyword>
<dbReference type="Gene3D" id="3.30.310.10">
    <property type="entry name" value="TATA-Binding Protein"/>
    <property type="match status" value="1"/>
</dbReference>
<evidence type="ECO:0000256" key="9">
    <source>
        <dbReference type="ARBA" id="ARBA00023034"/>
    </source>
</evidence>
<keyword evidence="9 13" id="KW-0333">Golgi apparatus</keyword>
<feature type="domain" description="Coatomer subunit gamma C-terminal" evidence="16">
    <location>
        <begin position="804"/>
        <end position="917"/>
    </location>
</feature>
<keyword evidence="7 13" id="KW-0931">ER-Golgi transport</keyword>
<evidence type="ECO:0000256" key="12">
    <source>
        <dbReference type="ARBA" id="ARBA00025536"/>
    </source>
</evidence>
<evidence type="ECO:0000256" key="11">
    <source>
        <dbReference type="ARBA" id="ARBA00023329"/>
    </source>
</evidence>
<dbReference type="InterPro" id="IPR017106">
    <property type="entry name" value="Coatomer_gsu"/>
</dbReference>
<keyword evidence="10 13" id="KW-0472">Membrane</keyword>
<dbReference type="SUPFAM" id="SSF49348">
    <property type="entry name" value="Clathrin adaptor appendage domain"/>
    <property type="match status" value="1"/>
</dbReference>
<comment type="subunit">
    <text evidence="13">Oligomeric complex.</text>
</comment>
<evidence type="ECO:0000256" key="5">
    <source>
        <dbReference type="ARBA" id="ARBA00022553"/>
    </source>
</evidence>
<dbReference type="Proteomes" id="UP000279259">
    <property type="component" value="Unassembled WGS sequence"/>
</dbReference>
<dbReference type="GO" id="GO:0030126">
    <property type="term" value="C:COPI vesicle coat"/>
    <property type="evidence" value="ECO:0007669"/>
    <property type="project" value="InterPro"/>
</dbReference>
<dbReference type="InterPro" id="IPR037067">
    <property type="entry name" value="Coatomer_gsu_app_sf"/>
</dbReference>
<evidence type="ECO:0000256" key="1">
    <source>
        <dbReference type="ARBA" id="ARBA00004255"/>
    </source>
</evidence>
<sequence>MSFKKDEESGGMSFYHDKSTVIQEARAFNESPISPRKCRALLTRIVYLLYVGETFSTQEATTLFFGVTKLFQHKDSALRQMVYLVIKELSTIAEDVIMVTSSIMKDMQPNLEVIYRPNAIRALARIIDAQSVQSVERFFKTALVDRSSSVSSASLISSYHLFHLSPSIIKRWANEAQEAVNAKAVSSSYSGGGNYLSGGSSGYQAVASSSYIMQYHALGLLYLMREKDRMAITKMVQQFGAAGKSGGSVVRNPMAICMLVRFARKVMDDDPNVQKQMHEYLEGLLRHKSDMVNIEAARAICEMRGVTNAELFRPVAVLQLFLSSPKPVLKFAAIKTLNKLAQTHPQAVTACNLDMENLITDSNRSIATYAITTLLKTGNEASVDRLMKQISSFMSDITDEFKIIVVDAIRSLCLKFPNKQAIMLSFLSGVLRDEGGYDFKHAVVEAIFDMVKFIKDCREAALAHLCEFIEDCEFTKLSVRILHLLGLEGPKTRNPTKFIRYIYNRVVLENAVVRAAAVSSLAKFGVCVDDKAVMQSVDVLLRRCLDDVDDEVRDRAAMYIKVLEEKSLADVFVREEATFSLAALESELVSYVNDEGRHGQAFDITSVPKISREQAAAEVAQARPSALESIAASSSKTPEPVASTSTAAEVQSAFSAQLSAIPELASYGPVLKSSAKPIALTESETEYVVTLVKHVFKDHILFQFNVSNTIPDTVLEQVSVLMLPSEGCGLTEDFIIPVPALTSANGSGQVYVSFTREDPASYAAGSFGCTLRFVSKEVDPTSGEPEEEGYQDEYQVEDCDLGAGDYITPTYVTFSSEWDKLAEGASMTETFALSSLESLKDACKSLIEVLNMEPLGGTETPTSTSVHTLNLSGMVAGGGGKVVARCRMTYASGAGVTLELAVRAEKEEAVRLVMAAI</sequence>
<dbReference type="GO" id="GO:0005793">
    <property type="term" value="C:endoplasmic reticulum-Golgi intermediate compartment"/>
    <property type="evidence" value="ECO:0007669"/>
    <property type="project" value="TreeGrafter"/>
</dbReference>
<accession>A0A427YIY6</accession>
<dbReference type="Pfam" id="PF16381">
    <property type="entry name" value="Coatomer_g_Cpla"/>
    <property type="match status" value="1"/>
</dbReference>
<dbReference type="GO" id="GO:0005198">
    <property type="term" value="F:structural molecule activity"/>
    <property type="evidence" value="ECO:0007669"/>
    <property type="project" value="InterPro"/>
</dbReference>
<dbReference type="InterPro" id="IPR032154">
    <property type="entry name" value="Coatomer_g_Cpla"/>
</dbReference>
<dbReference type="InterPro" id="IPR011989">
    <property type="entry name" value="ARM-like"/>
</dbReference>
<keyword evidence="8 13" id="KW-0653">Protein transport</keyword>
<dbReference type="STRING" id="1890683.A0A427YIY6"/>
<reference evidence="17 18" key="1">
    <citation type="submission" date="2018-11" db="EMBL/GenBank/DDBJ databases">
        <title>Genome sequence of Saitozyma podzolica DSM 27192.</title>
        <authorList>
            <person name="Aliyu H."/>
            <person name="Gorte O."/>
            <person name="Ochsenreither K."/>
        </authorList>
    </citation>
    <scope>NUCLEOTIDE SEQUENCE [LARGE SCALE GENOMIC DNA]</scope>
    <source>
        <strain evidence="17 18">DSM 27192</strain>
    </source>
</reference>
<keyword evidence="3 13" id="KW-0813">Transport</keyword>
<evidence type="ECO:0000256" key="4">
    <source>
        <dbReference type="ARBA" id="ARBA00022490"/>
    </source>
</evidence>
<dbReference type="OrthoDB" id="1074925at2759"/>
<evidence type="ECO:0000256" key="13">
    <source>
        <dbReference type="PIRNR" id="PIRNR037093"/>
    </source>
</evidence>
<dbReference type="FunFam" id="3.30.310.10:FF:000008">
    <property type="entry name" value="Coatomer subunit gamma"/>
    <property type="match status" value="1"/>
</dbReference>
<dbReference type="FunFam" id="1.25.10.10:FF:000071">
    <property type="entry name" value="Coatomer subunit gamma"/>
    <property type="match status" value="1"/>
</dbReference>
<evidence type="ECO:0000256" key="6">
    <source>
        <dbReference type="ARBA" id="ARBA00022737"/>
    </source>
</evidence>
<evidence type="ECO:0000256" key="8">
    <source>
        <dbReference type="ARBA" id="ARBA00022927"/>
    </source>
</evidence>
<keyword evidence="18" id="KW-1185">Reference proteome</keyword>
<evidence type="ECO:0000256" key="10">
    <source>
        <dbReference type="ARBA" id="ARBA00023136"/>
    </source>
</evidence>